<dbReference type="AlphaFoldDB" id="A0AB35XNZ9"/>
<keyword evidence="1" id="KW-0812">Transmembrane</keyword>
<keyword evidence="1" id="KW-0472">Membrane</keyword>
<dbReference type="EMBL" id="JBAKUA010000014">
    <property type="protein sequence ID" value="MEH1547250.1"/>
    <property type="molecule type" value="Genomic_DNA"/>
</dbReference>
<reference evidence="2" key="1">
    <citation type="submission" date="2024-02" db="EMBL/GenBank/DDBJ databases">
        <title>Bacterial skin colonization with Propionibacterium avidum as a risk factor for Periprosthetic Joint Infections - a single-center prospective study.</title>
        <authorList>
            <person name="Achermann Y."/>
        </authorList>
    </citation>
    <scope>NUCLEOTIDE SEQUENCE</scope>
    <source>
        <strain evidence="2">PAVI-2017310195</strain>
    </source>
</reference>
<dbReference type="RefSeq" id="WP_016665848.1">
    <property type="nucleotide sequence ID" value="NZ_CABKSM010000001.1"/>
</dbReference>
<evidence type="ECO:0000313" key="2">
    <source>
        <dbReference type="EMBL" id="MEH1547250.1"/>
    </source>
</evidence>
<feature type="transmembrane region" description="Helical" evidence="1">
    <location>
        <begin position="38"/>
        <end position="57"/>
    </location>
</feature>
<proteinExistence type="predicted"/>
<gene>
    <name evidence="2" type="ORF">V7F78_09580</name>
</gene>
<dbReference type="Proteomes" id="UP001309299">
    <property type="component" value="Unassembled WGS sequence"/>
</dbReference>
<evidence type="ECO:0000256" key="1">
    <source>
        <dbReference type="SAM" id="Phobius"/>
    </source>
</evidence>
<evidence type="ECO:0000313" key="3">
    <source>
        <dbReference type="Proteomes" id="UP001309299"/>
    </source>
</evidence>
<comment type="caution">
    <text evidence="2">The sequence shown here is derived from an EMBL/GenBank/DDBJ whole genome shotgun (WGS) entry which is preliminary data.</text>
</comment>
<organism evidence="2 3">
    <name type="scientific">Cutibacterium avidum</name>
    <dbReference type="NCBI Taxonomy" id="33010"/>
    <lineage>
        <taxon>Bacteria</taxon>
        <taxon>Bacillati</taxon>
        <taxon>Actinomycetota</taxon>
        <taxon>Actinomycetes</taxon>
        <taxon>Propionibacteriales</taxon>
        <taxon>Propionibacteriaceae</taxon>
        <taxon>Cutibacterium</taxon>
    </lineage>
</organism>
<protein>
    <recommendedName>
        <fullName evidence="4">5-bromo-4-chloroindolyl phosphate hydrolysis protein</fullName>
    </recommendedName>
</protein>
<sequence>MSRRRARTVASVAALAAIAVVFIVMMILLDGAATVPRLAISTGLAIATAVGVSLVMWRSPAQISDDSYNDDAEDKVRSCRRIVDEISSQGHSLHSASMKSLVQQISKVVPDLLDRVKRASPSSLYSSASQLEGHLRSLSGVVSTYCDVEEHPSYYKQPDEVLLEGEQATRRFLDFAVDSIRLINQGDLAEYRANLATVAPPEMPVLAIEEK</sequence>
<feature type="transmembrane region" description="Helical" evidence="1">
    <location>
        <begin position="12"/>
        <end position="32"/>
    </location>
</feature>
<name>A0AB35XNZ9_9ACTN</name>
<evidence type="ECO:0008006" key="4">
    <source>
        <dbReference type="Google" id="ProtNLM"/>
    </source>
</evidence>
<keyword evidence="1" id="KW-1133">Transmembrane helix</keyword>
<accession>A0AB35XNZ9</accession>